<evidence type="ECO:0000256" key="13">
    <source>
        <dbReference type="HAMAP-Rule" id="MF_00179"/>
    </source>
</evidence>
<comment type="similarity">
    <text evidence="5">In the N-terminal section; belongs to the DHBP synthase family.</text>
</comment>
<comment type="catalytic activity">
    <reaction evidence="1">
        <text>D-ribulose 5-phosphate = (2S)-2-hydroxy-3-oxobutyl phosphate + formate + H(+)</text>
        <dbReference type="Rhea" id="RHEA:18457"/>
        <dbReference type="ChEBI" id="CHEBI:15378"/>
        <dbReference type="ChEBI" id="CHEBI:15740"/>
        <dbReference type="ChEBI" id="CHEBI:58121"/>
        <dbReference type="ChEBI" id="CHEBI:58830"/>
        <dbReference type="EC" id="4.1.99.12"/>
    </reaction>
</comment>
<feature type="binding site" evidence="13">
    <location>
        <begin position="287"/>
        <end position="289"/>
    </location>
    <ligand>
        <name>GTP</name>
        <dbReference type="ChEBI" id="CHEBI:37565"/>
    </ligand>
</feature>
<feature type="binding site" evidence="13">
    <location>
        <position position="309"/>
    </location>
    <ligand>
        <name>GTP</name>
        <dbReference type="ChEBI" id="CHEBI:37565"/>
    </ligand>
</feature>
<keyword evidence="8 13" id="KW-0547">Nucleotide-binding</keyword>
<dbReference type="InterPro" id="IPR000422">
    <property type="entry name" value="DHBP_synthase_RibB"/>
</dbReference>
<evidence type="ECO:0000259" key="14">
    <source>
        <dbReference type="Pfam" id="PF00925"/>
    </source>
</evidence>
<dbReference type="EMBL" id="JAMZFW010000001">
    <property type="protein sequence ID" value="MCP1100964.1"/>
    <property type="molecule type" value="Genomic_DNA"/>
</dbReference>
<feature type="binding site" evidence="13">
    <location>
        <position position="344"/>
    </location>
    <ligand>
        <name>GTP</name>
        <dbReference type="ChEBI" id="CHEBI:37565"/>
    </ligand>
</feature>
<dbReference type="Pfam" id="PF00925">
    <property type="entry name" value="GTP_cyclohydro2"/>
    <property type="match status" value="1"/>
</dbReference>
<evidence type="ECO:0000313" key="16">
    <source>
        <dbReference type="Proteomes" id="UP001523566"/>
    </source>
</evidence>
<dbReference type="NCBIfam" id="TIGR00506">
    <property type="entry name" value="ribB"/>
    <property type="match status" value="1"/>
</dbReference>
<keyword evidence="10 13" id="KW-0862">Zinc</keyword>
<dbReference type="InterPro" id="IPR000926">
    <property type="entry name" value="RibA"/>
</dbReference>
<evidence type="ECO:0000256" key="9">
    <source>
        <dbReference type="ARBA" id="ARBA00022801"/>
    </source>
</evidence>
<feature type="binding site" evidence="13">
    <location>
        <begin position="244"/>
        <end position="248"/>
    </location>
    <ligand>
        <name>GTP</name>
        <dbReference type="ChEBI" id="CHEBI:37565"/>
    </ligand>
</feature>
<evidence type="ECO:0000256" key="7">
    <source>
        <dbReference type="ARBA" id="ARBA00022723"/>
    </source>
</evidence>
<dbReference type="PIRSF" id="PIRSF001259">
    <property type="entry name" value="RibA"/>
    <property type="match status" value="1"/>
</dbReference>
<evidence type="ECO:0000256" key="1">
    <source>
        <dbReference type="ARBA" id="ARBA00000141"/>
    </source>
</evidence>
<gene>
    <name evidence="13 15" type="primary">ribA</name>
    <name evidence="15" type="ORF">NK125_00880</name>
</gene>
<comment type="function">
    <text evidence="13">Catalyzes the conversion of GTP to 2,5-diamino-6-ribosylamino-4(3H)-pyrimidinone 5'-phosphate (DARP), formate and pyrophosphate.</text>
</comment>
<dbReference type="SUPFAM" id="SSF142695">
    <property type="entry name" value="RibA-like"/>
    <property type="match status" value="1"/>
</dbReference>
<feature type="active site" description="Nucleophile" evidence="13">
    <location>
        <position position="323"/>
    </location>
</feature>
<comment type="pathway">
    <text evidence="3 13">Cofactor biosynthesis; riboflavin biosynthesis; 5-amino-6-(D-ribitylamino)uracil from GTP: step 1/4.</text>
</comment>
<reference evidence="15 16" key="1">
    <citation type="journal article" date="2022" name="Genome Biol. Evol.">
        <title>Host diet, physiology and behaviors set the stage for Lachnospiraceae cladogenesis.</title>
        <authorList>
            <person name="Vera-Ponce De Leon A."/>
            <person name="Schneider M."/>
            <person name="Jahnes B.C."/>
            <person name="Sadowski V."/>
            <person name="Camuy-Velez L.A."/>
            <person name="Duan J."/>
            <person name="Sabree Z.L."/>
        </authorList>
    </citation>
    <scope>NUCLEOTIDE SEQUENCE [LARGE SCALE GENOMIC DNA]</scope>
    <source>
        <strain evidence="15 16">PAL113</strain>
    </source>
</reference>
<keyword evidence="7 13" id="KW-0479">Metal-binding</keyword>
<dbReference type="InterPro" id="IPR017945">
    <property type="entry name" value="DHBP_synth_RibB-like_a/b_dom"/>
</dbReference>
<evidence type="ECO:0000256" key="2">
    <source>
        <dbReference type="ARBA" id="ARBA00002284"/>
    </source>
</evidence>
<dbReference type="PANTHER" id="PTHR21327">
    <property type="entry name" value="GTP CYCLOHYDROLASE II-RELATED"/>
    <property type="match status" value="1"/>
</dbReference>
<dbReference type="CDD" id="cd00641">
    <property type="entry name" value="GTP_cyclohydro2"/>
    <property type="match status" value="1"/>
</dbReference>
<accession>A0ABT1E566</accession>
<keyword evidence="9 13" id="KW-0378">Hydrolase</keyword>
<dbReference type="HAMAP" id="MF_00179">
    <property type="entry name" value="RibA"/>
    <property type="match status" value="1"/>
</dbReference>
<feature type="binding site" evidence="13">
    <location>
        <position position="349"/>
    </location>
    <ligand>
        <name>GTP</name>
        <dbReference type="ChEBI" id="CHEBI:37565"/>
    </ligand>
</feature>
<feature type="domain" description="GTP cyclohydrolase II" evidence="14">
    <location>
        <begin position="202"/>
        <end position="365"/>
    </location>
</feature>
<comment type="function">
    <text evidence="2">Catalyzes the conversion of D-ribulose 5-phosphate to formate and 3,4-dihydroxy-2-butanone 4-phosphate.</text>
</comment>
<evidence type="ECO:0000256" key="6">
    <source>
        <dbReference type="ARBA" id="ARBA00022619"/>
    </source>
</evidence>
<dbReference type="InterPro" id="IPR032677">
    <property type="entry name" value="GTP_cyclohydro_II"/>
</dbReference>
<evidence type="ECO:0000256" key="10">
    <source>
        <dbReference type="ARBA" id="ARBA00022833"/>
    </source>
</evidence>
<name>A0ABT1E566_9FIRM</name>
<protein>
    <recommendedName>
        <fullName evidence="13">GTP cyclohydrolase-2</fullName>
        <ecNumber evidence="13">3.5.4.25</ecNumber>
    </recommendedName>
    <alternativeName>
        <fullName evidence="13">GTP cyclohydrolase II</fullName>
    </alternativeName>
</protein>
<feature type="binding site" evidence="13">
    <location>
        <position position="249"/>
    </location>
    <ligand>
        <name>Zn(2+)</name>
        <dbReference type="ChEBI" id="CHEBI:29105"/>
        <note>catalytic</note>
    </ligand>
</feature>
<dbReference type="InterPro" id="IPR036144">
    <property type="entry name" value="RibA-like_sf"/>
</dbReference>
<dbReference type="PANTHER" id="PTHR21327:SF18">
    <property type="entry name" value="3,4-DIHYDROXY-2-BUTANONE 4-PHOSPHATE SYNTHASE"/>
    <property type="match status" value="1"/>
</dbReference>
<dbReference type="EC" id="3.5.4.25" evidence="13"/>
<dbReference type="RefSeq" id="WP_262064749.1">
    <property type="nucleotide sequence ID" value="NZ_JAMXOD010000001.1"/>
</dbReference>
<evidence type="ECO:0000256" key="4">
    <source>
        <dbReference type="ARBA" id="ARBA00004904"/>
    </source>
</evidence>
<evidence type="ECO:0000256" key="3">
    <source>
        <dbReference type="ARBA" id="ARBA00004853"/>
    </source>
</evidence>
<evidence type="ECO:0000256" key="5">
    <source>
        <dbReference type="ARBA" id="ARBA00005520"/>
    </source>
</evidence>
<organism evidence="15 16">
    <name type="scientific">Aequitasia blattaphilus</name>
    <dbReference type="NCBI Taxonomy" id="2949332"/>
    <lineage>
        <taxon>Bacteria</taxon>
        <taxon>Bacillati</taxon>
        <taxon>Bacillota</taxon>
        <taxon>Clostridia</taxon>
        <taxon>Lachnospirales</taxon>
        <taxon>Lachnospiraceae</taxon>
        <taxon>Aequitasia</taxon>
    </lineage>
</organism>
<dbReference type="NCBIfam" id="NF001591">
    <property type="entry name" value="PRK00393.1"/>
    <property type="match status" value="1"/>
</dbReference>
<evidence type="ECO:0000256" key="12">
    <source>
        <dbReference type="ARBA" id="ARBA00049295"/>
    </source>
</evidence>
<comment type="catalytic activity">
    <reaction evidence="12 13">
        <text>GTP + 4 H2O = 2,5-diamino-6-hydroxy-4-(5-phosphoribosylamino)-pyrimidine + formate + 2 phosphate + 3 H(+)</text>
        <dbReference type="Rhea" id="RHEA:23704"/>
        <dbReference type="ChEBI" id="CHEBI:15377"/>
        <dbReference type="ChEBI" id="CHEBI:15378"/>
        <dbReference type="ChEBI" id="CHEBI:15740"/>
        <dbReference type="ChEBI" id="CHEBI:37565"/>
        <dbReference type="ChEBI" id="CHEBI:43474"/>
        <dbReference type="ChEBI" id="CHEBI:58614"/>
        <dbReference type="EC" id="3.5.4.25"/>
    </reaction>
</comment>
<comment type="pathway">
    <text evidence="4">Cofactor biosynthesis; riboflavin biosynthesis; 2-hydroxy-3-oxobutyl phosphate from D-ribulose 5-phosphate: step 1/1.</text>
</comment>
<feature type="binding site" evidence="13">
    <location>
        <position position="262"/>
    </location>
    <ligand>
        <name>Zn(2+)</name>
        <dbReference type="ChEBI" id="CHEBI:29105"/>
        <note>catalytic</note>
    </ligand>
</feature>
<dbReference type="NCBIfam" id="TIGR00505">
    <property type="entry name" value="ribA"/>
    <property type="match status" value="1"/>
</dbReference>
<dbReference type="GO" id="GO:0003935">
    <property type="term" value="F:GTP cyclohydrolase II activity"/>
    <property type="evidence" value="ECO:0007669"/>
    <property type="project" value="UniProtKB-EC"/>
</dbReference>
<dbReference type="Proteomes" id="UP001523566">
    <property type="component" value="Unassembled WGS sequence"/>
</dbReference>
<evidence type="ECO:0000313" key="15">
    <source>
        <dbReference type="EMBL" id="MCP1100964.1"/>
    </source>
</evidence>
<dbReference type="Gene3D" id="3.40.50.10990">
    <property type="entry name" value="GTP cyclohydrolase II"/>
    <property type="match status" value="1"/>
</dbReference>
<evidence type="ECO:0000256" key="11">
    <source>
        <dbReference type="ARBA" id="ARBA00023134"/>
    </source>
</evidence>
<keyword evidence="16" id="KW-1185">Reference proteome</keyword>
<comment type="cofactor">
    <cofactor evidence="13">
        <name>Zn(2+)</name>
        <dbReference type="ChEBI" id="CHEBI:29105"/>
    </cofactor>
    <text evidence="13">Binds 1 zinc ion per subunit.</text>
</comment>
<feature type="binding site" evidence="13">
    <location>
        <position position="260"/>
    </location>
    <ligand>
        <name>Zn(2+)</name>
        <dbReference type="ChEBI" id="CHEBI:29105"/>
        <note>catalytic</note>
    </ligand>
</feature>
<feature type="binding site" evidence="13">
    <location>
        <position position="265"/>
    </location>
    <ligand>
        <name>GTP</name>
        <dbReference type="ChEBI" id="CHEBI:37565"/>
    </ligand>
</feature>
<dbReference type="SUPFAM" id="SSF55821">
    <property type="entry name" value="YrdC/RibB"/>
    <property type="match status" value="1"/>
</dbReference>
<proteinExistence type="inferred from homology"/>
<keyword evidence="6 13" id="KW-0686">Riboflavin biosynthesis</keyword>
<feature type="active site" description="Proton acceptor" evidence="13">
    <location>
        <position position="321"/>
    </location>
</feature>
<evidence type="ECO:0000256" key="8">
    <source>
        <dbReference type="ARBA" id="ARBA00022741"/>
    </source>
</evidence>
<keyword evidence="11 13" id="KW-0342">GTP-binding</keyword>
<dbReference type="Gene3D" id="3.90.870.10">
    <property type="entry name" value="DHBP synthase"/>
    <property type="match status" value="1"/>
</dbReference>
<comment type="caution">
    <text evidence="15">The sequence shown here is derived from an EMBL/GenBank/DDBJ whole genome shotgun (WGS) entry which is preliminary data.</text>
</comment>
<sequence>MNKIDKAIKHLQQGGLIIVADDEDRESEGDLVGLAEYATPETINFMTKFGRGLICAPISKSLATRFHLTEMIENNTDPYRTAFTISIDHKNTSTGISAGDRAETIRQLANFNTSCDDFLRPGHIFPLIAKEGGVLERRGHTEAAVDLAKLSDGYEAAYICEILKEDGTMARLDELKKLAKKWELPLITVEDLTAYLLKDEAIKVQLPTEFGDFNLTLFEDAAKKEHLLLSKGNIQDAQQPLLVRIHSECLTGDIFQSHRCDCGAQLQRSMELIHAEGVGAILYLRQEGRGIGLKNKLLAYQLQEKGMDTYDANIALGFAPDERDYTFSAEILKSLGIYNIRLLTNNPEKVSSLEKSGVKVVEQIPLQISPLKENINYLKTKQEKFNHRLSL</sequence>
<dbReference type="Pfam" id="PF00926">
    <property type="entry name" value="DHBP_synthase"/>
    <property type="match status" value="1"/>
</dbReference>
<comment type="similarity">
    <text evidence="13">Belongs to the GTP cyclohydrolase II family.</text>
</comment>